<accession>A0A2U2BZ24</accession>
<dbReference type="RefSeq" id="WP_109158732.1">
    <property type="nucleotide sequence ID" value="NZ_JAUQUS010000006.1"/>
</dbReference>
<keyword evidence="2" id="KW-0503">Monooxygenase</keyword>
<proteinExistence type="predicted"/>
<comment type="caution">
    <text evidence="2">The sequence shown here is derived from an EMBL/GenBank/DDBJ whole genome shotgun (WGS) entry which is preliminary data.</text>
</comment>
<feature type="transmembrane region" description="Helical" evidence="1">
    <location>
        <begin position="20"/>
        <end position="44"/>
    </location>
</feature>
<dbReference type="GO" id="GO:0004497">
    <property type="term" value="F:monooxygenase activity"/>
    <property type="evidence" value="ECO:0007669"/>
    <property type="project" value="UniProtKB-KW"/>
</dbReference>
<keyword evidence="1" id="KW-0472">Membrane</keyword>
<dbReference type="AlphaFoldDB" id="A0A2U2BZ24"/>
<name>A0A2U2BZ24_9BACT</name>
<feature type="transmembrane region" description="Helical" evidence="1">
    <location>
        <begin position="56"/>
        <end position="72"/>
    </location>
</feature>
<feature type="transmembrane region" description="Helical" evidence="1">
    <location>
        <begin position="79"/>
        <end position="96"/>
    </location>
</feature>
<reference evidence="2 3" key="1">
    <citation type="submission" date="2018-05" db="EMBL/GenBank/DDBJ databases">
        <title>Antimicrobial susceptibility testing and genomic analysis of Arcobacter skirrowii strains and one Arcobacter butzleri isolated from German poultry farms.</title>
        <authorList>
            <person name="Haenel I."/>
            <person name="Hotzel H."/>
            <person name="Tomaso H."/>
            <person name="Busch A."/>
        </authorList>
    </citation>
    <scope>NUCLEOTIDE SEQUENCE [LARGE SCALE GENOMIC DNA]</scope>
    <source>
        <strain evidence="3">v</strain>
    </source>
</reference>
<protein>
    <submittedName>
        <fullName evidence="2">Beta-carotene 15,15'-monooxygenase</fullName>
    </submittedName>
</protein>
<dbReference type="EMBL" id="QEYI01000009">
    <property type="protein sequence ID" value="PWE20031.1"/>
    <property type="molecule type" value="Genomic_DNA"/>
</dbReference>
<keyword evidence="2" id="KW-0560">Oxidoreductase</keyword>
<evidence type="ECO:0000313" key="2">
    <source>
        <dbReference type="EMBL" id="PWE20031.1"/>
    </source>
</evidence>
<gene>
    <name evidence="2" type="ORF">DF188_08950</name>
</gene>
<evidence type="ECO:0000256" key="1">
    <source>
        <dbReference type="SAM" id="Phobius"/>
    </source>
</evidence>
<keyword evidence="1" id="KW-0812">Transmembrane</keyword>
<dbReference type="STRING" id="28200.GCA_001572935_00573"/>
<feature type="transmembrane region" description="Helical" evidence="1">
    <location>
        <begin position="108"/>
        <end position="127"/>
    </location>
</feature>
<feature type="transmembrane region" description="Helical" evidence="1">
    <location>
        <begin position="190"/>
        <end position="210"/>
    </location>
</feature>
<keyword evidence="1" id="KW-1133">Transmembrane helix</keyword>
<feature type="transmembrane region" description="Helical" evidence="1">
    <location>
        <begin position="147"/>
        <end position="170"/>
    </location>
</feature>
<sequence>MKKNFIIDEKETKKIILETLTKFFIFVCLFAIPPLILRLDIIIFNDFVSEMSLTEAFQLLFLTLTYGIFFYIAKKIANLRRASVLIASFFLVLFVRENDALLDTVYHGFWFPIALAVTFIAIIYFAFDYKNGFKQLAIYFKMPQMKLIILSIAFLLVFSRLFGMGSFWKLVMVDNYMYMVKSMIEEGTELLAYLFILYGTFNIYKSLLFLNKESEK</sequence>
<dbReference type="Proteomes" id="UP000245014">
    <property type="component" value="Unassembled WGS sequence"/>
</dbReference>
<organism evidence="2 3">
    <name type="scientific">Aliarcobacter skirrowii</name>
    <dbReference type="NCBI Taxonomy" id="28200"/>
    <lineage>
        <taxon>Bacteria</taxon>
        <taxon>Pseudomonadati</taxon>
        <taxon>Campylobacterota</taxon>
        <taxon>Epsilonproteobacteria</taxon>
        <taxon>Campylobacterales</taxon>
        <taxon>Arcobacteraceae</taxon>
        <taxon>Aliarcobacter</taxon>
    </lineage>
</organism>
<evidence type="ECO:0000313" key="3">
    <source>
        <dbReference type="Proteomes" id="UP000245014"/>
    </source>
</evidence>